<dbReference type="EMBL" id="JAKNCJ010000003">
    <property type="protein sequence ID" value="MCL6423315.1"/>
    <property type="molecule type" value="Genomic_DNA"/>
</dbReference>
<evidence type="ECO:0000313" key="2">
    <source>
        <dbReference type="Proteomes" id="UP001203761"/>
    </source>
</evidence>
<reference evidence="1" key="1">
    <citation type="submission" date="2022-02" db="EMBL/GenBank/DDBJ databases">
        <authorList>
            <person name="Lee M."/>
            <person name="Kim S.-J."/>
            <person name="Jung M.-Y."/>
        </authorList>
    </citation>
    <scope>NUCLEOTIDE SEQUENCE</scope>
    <source>
        <strain evidence="1">JHP9</strain>
    </source>
</reference>
<protein>
    <submittedName>
        <fullName evidence="1">TIGR03085 family metal-binding protein</fullName>
    </submittedName>
</protein>
<dbReference type="InterPro" id="IPR017519">
    <property type="entry name" value="CHP03085"/>
</dbReference>
<evidence type="ECO:0000313" key="1">
    <source>
        <dbReference type="EMBL" id="MCL6423315.1"/>
    </source>
</evidence>
<dbReference type="RefSeq" id="WP_249737429.1">
    <property type="nucleotide sequence ID" value="NZ_JAKNCJ010000003.1"/>
</dbReference>
<dbReference type="InterPro" id="IPR017517">
    <property type="entry name" value="Maleyloyr_isom"/>
</dbReference>
<dbReference type="NCBIfam" id="TIGR03083">
    <property type="entry name" value="maleylpyruvate isomerase family mycothiol-dependent enzyme"/>
    <property type="match status" value="1"/>
</dbReference>
<sequence>MHNTDETLVQHERRTLADDLISYGPDAPTILEGWDASDLLEHLLVREGRQDLMVGPKLPIAPLARAAERSLEKLRETPWSEQVARFRAGPPRLSPMRPLNSVANTVEYFVHHEDLRRARPGWQARALSPAHESELWSRLRTMARMLVRAEVDVTLVSTHGGIRIPAKTRRGADATGAVLVHGTPGELLLWAYGRDQVTDLEVEGDPQSLLALRRSRRGF</sequence>
<keyword evidence="2" id="KW-1185">Reference proteome</keyword>
<proteinExistence type="predicted"/>
<organism evidence="1 2">
    <name type="scientific">Brachybacterium equifaecis</name>
    <dbReference type="NCBI Taxonomy" id="2910770"/>
    <lineage>
        <taxon>Bacteria</taxon>
        <taxon>Bacillati</taxon>
        <taxon>Actinomycetota</taxon>
        <taxon>Actinomycetes</taxon>
        <taxon>Micrococcales</taxon>
        <taxon>Dermabacteraceae</taxon>
        <taxon>Brachybacterium</taxon>
    </lineage>
</organism>
<accession>A0ABT0R075</accession>
<dbReference type="SUPFAM" id="SSF109854">
    <property type="entry name" value="DinB/YfiT-like putative metalloenzymes"/>
    <property type="match status" value="1"/>
</dbReference>
<name>A0ABT0R075_9MICO</name>
<dbReference type="InterPro" id="IPR034660">
    <property type="entry name" value="DinB/YfiT-like"/>
</dbReference>
<comment type="caution">
    <text evidence="1">The sequence shown here is derived from an EMBL/GenBank/DDBJ whole genome shotgun (WGS) entry which is preliminary data.</text>
</comment>
<gene>
    <name evidence="1" type="ORF">Bequi_07940</name>
</gene>
<dbReference type="Proteomes" id="UP001203761">
    <property type="component" value="Unassembled WGS sequence"/>
</dbReference>
<dbReference type="NCBIfam" id="TIGR03085">
    <property type="entry name" value="TIGR03085 family metal-binding protein"/>
    <property type="match status" value="1"/>
</dbReference>